<dbReference type="HOGENOM" id="CLU_910500_0_0_1"/>
<feature type="domain" description="J" evidence="1">
    <location>
        <begin position="14"/>
        <end position="79"/>
    </location>
</feature>
<organism evidence="2 3">
    <name type="scientific">Phaeodactylum tricornutum (strain CCAP 1055/1)</name>
    <dbReference type="NCBI Taxonomy" id="556484"/>
    <lineage>
        <taxon>Eukaryota</taxon>
        <taxon>Sar</taxon>
        <taxon>Stramenopiles</taxon>
        <taxon>Ochrophyta</taxon>
        <taxon>Bacillariophyta</taxon>
        <taxon>Bacillariophyceae</taxon>
        <taxon>Bacillariophycidae</taxon>
        <taxon>Naviculales</taxon>
        <taxon>Phaeodactylaceae</taxon>
        <taxon>Phaeodactylum</taxon>
    </lineage>
</organism>
<dbReference type="PROSITE" id="PS50076">
    <property type="entry name" value="DNAJ_2"/>
    <property type="match status" value="1"/>
</dbReference>
<accession>B7FZC0</accession>
<reference evidence="3" key="2">
    <citation type="submission" date="2008-08" db="EMBL/GenBank/DDBJ databases">
        <authorList>
            <consortium name="Diatom Consortium"/>
            <person name="Grigoriev I."/>
            <person name="Grimwood J."/>
            <person name="Kuo A."/>
            <person name="Otillar R.P."/>
            <person name="Salamov A."/>
            <person name="Detter J.C."/>
            <person name="Lindquist E."/>
            <person name="Shapiro H."/>
            <person name="Lucas S."/>
            <person name="Glavina del Rio T."/>
            <person name="Pitluck S."/>
            <person name="Rokhsar D."/>
            <person name="Bowler C."/>
        </authorList>
    </citation>
    <scope>GENOME REANNOTATION</scope>
    <source>
        <strain evidence="3">CCAP 1055/1</strain>
    </source>
</reference>
<dbReference type="InterPro" id="IPR036869">
    <property type="entry name" value="J_dom_sf"/>
</dbReference>
<dbReference type="InParanoid" id="B7FZC0"/>
<dbReference type="SUPFAM" id="SSF46565">
    <property type="entry name" value="Chaperone J-domain"/>
    <property type="match status" value="1"/>
</dbReference>
<dbReference type="InterPro" id="IPR052594">
    <property type="entry name" value="J_domain-containing_protein"/>
</dbReference>
<dbReference type="PaxDb" id="2850-Phatr12378"/>
<dbReference type="GO" id="GO:0031072">
    <property type="term" value="F:heat shock protein binding"/>
    <property type="evidence" value="ECO:0007669"/>
    <property type="project" value="TreeGrafter"/>
</dbReference>
<dbReference type="KEGG" id="pti:PHATRDRAFT_12378"/>
<evidence type="ECO:0000259" key="1">
    <source>
        <dbReference type="PROSITE" id="PS50076"/>
    </source>
</evidence>
<feature type="non-terminal residue" evidence="2">
    <location>
        <position position="186"/>
    </location>
</feature>
<dbReference type="GO" id="GO:0005634">
    <property type="term" value="C:nucleus"/>
    <property type="evidence" value="ECO:0007669"/>
    <property type="project" value="TreeGrafter"/>
</dbReference>
<sequence length="186" mass="21425">MHPIEEAFGKGCNLYKDVLNCDIDSDKAQLRKAYYRTALRYHPDKNPDNAKASQQFQAISLAYQILQNQESREEYDESGVIPSDAIDDDDVAATKQGADIWKQYFDQIFGKVTKSDIDAFASKYKCSDEERRDVLKEFPARKGNLVKMLDFVMLSEPRDASRWVEDFILPAMEKGQIKTDFKDTMQ</sequence>
<dbReference type="InterPro" id="IPR018253">
    <property type="entry name" value="DnaJ_domain_CS"/>
</dbReference>
<dbReference type="PANTHER" id="PTHR44144">
    <property type="entry name" value="DNAJ HOMOLOG SUBFAMILY C MEMBER 9"/>
    <property type="match status" value="1"/>
</dbReference>
<dbReference type="Pfam" id="PF00226">
    <property type="entry name" value="DnaJ"/>
    <property type="match status" value="1"/>
</dbReference>
<keyword evidence="3" id="KW-1185">Reference proteome</keyword>
<dbReference type="AlphaFoldDB" id="B7FZC0"/>
<evidence type="ECO:0000313" key="3">
    <source>
        <dbReference type="Proteomes" id="UP000000759"/>
    </source>
</evidence>
<reference evidence="2 3" key="1">
    <citation type="journal article" date="2008" name="Nature">
        <title>The Phaeodactylum genome reveals the evolutionary history of diatom genomes.</title>
        <authorList>
            <person name="Bowler C."/>
            <person name="Allen A.E."/>
            <person name="Badger J.H."/>
            <person name="Grimwood J."/>
            <person name="Jabbari K."/>
            <person name="Kuo A."/>
            <person name="Maheswari U."/>
            <person name="Martens C."/>
            <person name="Maumus F."/>
            <person name="Otillar R.P."/>
            <person name="Rayko E."/>
            <person name="Salamov A."/>
            <person name="Vandepoele K."/>
            <person name="Beszteri B."/>
            <person name="Gruber A."/>
            <person name="Heijde M."/>
            <person name="Katinka M."/>
            <person name="Mock T."/>
            <person name="Valentin K."/>
            <person name="Verret F."/>
            <person name="Berges J.A."/>
            <person name="Brownlee C."/>
            <person name="Cadoret J.P."/>
            <person name="Chiovitti A."/>
            <person name="Choi C.J."/>
            <person name="Coesel S."/>
            <person name="De Martino A."/>
            <person name="Detter J.C."/>
            <person name="Durkin C."/>
            <person name="Falciatore A."/>
            <person name="Fournet J."/>
            <person name="Haruta M."/>
            <person name="Huysman M.J."/>
            <person name="Jenkins B.D."/>
            <person name="Jiroutova K."/>
            <person name="Jorgensen R.E."/>
            <person name="Joubert Y."/>
            <person name="Kaplan A."/>
            <person name="Kroger N."/>
            <person name="Kroth P.G."/>
            <person name="La Roche J."/>
            <person name="Lindquist E."/>
            <person name="Lommer M."/>
            <person name="Martin-Jezequel V."/>
            <person name="Lopez P.J."/>
            <person name="Lucas S."/>
            <person name="Mangogna M."/>
            <person name="McGinnis K."/>
            <person name="Medlin L.K."/>
            <person name="Montsant A."/>
            <person name="Oudot-Le Secq M.P."/>
            <person name="Napoli C."/>
            <person name="Obornik M."/>
            <person name="Parker M.S."/>
            <person name="Petit J.L."/>
            <person name="Porcel B.M."/>
            <person name="Poulsen N."/>
            <person name="Robison M."/>
            <person name="Rychlewski L."/>
            <person name="Rynearson T.A."/>
            <person name="Schmutz J."/>
            <person name="Shapiro H."/>
            <person name="Siaut M."/>
            <person name="Stanley M."/>
            <person name="Sussman M.R."/>
            <person name="Taylor A.R."/>
            <person name="Vardi A."/>
            <person name="von Dassow P."/>
            <person name="Vyverman W."/>
            <person name="Willis A."/>
            <person name="Wyrwicz L.S."/>
            <person name="Rokhsar D.S."/>
            <person name="Weissenbach J."/>
            <person name="Armbrust E.V."/>
            <person name="Green B.R."/>
            <person name="Van de Peer Y."/>
            <person name="Grigoriev I.V."/>
        </authorList>
    </citation>
    <scope>NUCLEOTIDE SEQUENCE [LARGE SCALE GENOMIC DNA]</scope>
    <source>
        <strain evidence="2 3">CCAP 1055/1</strain>
    </source>
</reference>
<gene>
    <name evidence="2" type="ORF">PHATRDRAFT_12378</name>
</gene>
<evidence type="ECO:0000313" key="2">
    <source>
        <dbReference type="EMBL" id="EEC48315.1"/>
    </source>
</evidence>
<name>B7FZC0_PHATC</name>
<proteinExistence type="predicted"/>
<dbReference type="RefSeq" id="XP_002180124.1">
    <property type="nucleotide sequence ID" value="XM_002180088.1"/>
</dbReference>
<dbReference type="PRINTS" id="PR00625">
    <property type="entry name" value="JDOMAIN"/>
</dbReference>
<dbReference type="Gene3D" id="1.10.287.110">
    <property type="entry name" value="DnaJ domain"/>
    <property type="match status" value="1"/>
</dbReference>
<dbReference type="EMBL" id="CM000611">
    <property type="protein sequence ID" value="EEC48315.1"/>
    <property type="molecule type" value="Genomic_DNA"/>
</dbReference>
<dbReference type="CDD" id="cd06257">
    <property type="entry name" value="DnaJ"/>
    <property type="match status" value="1"/>
</dbReference>
<dbReference type="InterPro" id="IPR001623">
    <property type="entry name" value="DnaJ_domain"/>
</dbReference>
<dbReference type="SMART" id="SM00271">
    <property type="entry name" value="DnaJ"/>
    <property type="match status" value="1"/>
</dbReference>
<dbReference type="Proteomes" id="UP000000759">
    <property type="component" value="Chromosome 8"/>
</dbReference>
<dbReference type="GO" id="GO:0005737">
    <property type="term" value="C:cytoplasm"/>
    <property type="evidence" value="ECO:0007669"/>
    <property type="project" value="TreeGrafter"/>
</dbReference>
<dbReference type="GeneID" id="7201036"/>
<dbReference type="OrthoDB" id="110024at2759"/>
<dbReference type="PANTHER" id="PTHR44144:SF1">
    <property type="entry name" value="DNAJ HOMOLOG SUBFAMILY C MEMBER 9"/>
    <property type="match status" value="1"/>
</dbReference>
<dbReference type="eggNOG" id="KOG0719">
    <property type="taxonomic scope" value="Eukaryota"/>
</dbReference>
<dbReference type="PROSITE" id="PS00636">
    <property type="entry name" value="DNAJ_1"/>
    <property type="match status" value="1"/>
</dbReference>
<dbReference type="InterPro" id="IPR056453">
    <property type="entry name" value="HTH_DNAJC9"/>
</dbReference>
<dbReference type="Pfam" id="PF23302">
    <property type="entry name" value="HTH_DNAJC9"/>
    <property type="match status" value="1"/>
</dbReference>
<protein>
    <recommendedName>
        <fullName evidence="1">J domain-containing protein</fullName>
    </recommendedName>
</protein>